<proteinExistence type="inferred from homology"/>
<keyword evidence="6" id="KW-1185">Reference proteome</keyword>
<evidence type="ECO:0000313" key="5">
    <source>
        <dbReference type="EMBL" id="CAI9118180.1"/>
    </source>
</evidence>
<name>A0AAV1EEU9_OLDCO</name>
<dbReference type="Pfam" id="PF03018">
    <property type="entry name" value="Dirigent"/>
    <property type="match status" value="1"/>
</dbReference>
<dbReference type="Proteomes" id="UP001161247">
    <property type="component" value="Chromosome 9"/>
</dbReference>
<reference evidence="5" key="1">
    <citation type="submission" date="2023-03" db="EMBL/GenBank/DDBJ databases">
        <authorList>
            <person name="Julca I."/>
        </authorList>
    </citation>
    <scope>NUCLEOTIDE SEQUENCE</scope>
</reference>
<comment type="function">
    <text evidence="4">Dirigent proteins impart stereoselectivity on the phenoxy radical-coupling reaction, yielding optically active lignans from two molecules of coniferyl alcohol in the biosynthesis of lignans, flavonolignans, and alkaloids and thus plays a central role in plant secondary metabolism.</text>
</comment>
<dbReference type="EMBL" id="OX459126">
    <property type="protein sequence ID" value="CAI9118180.1"/>
    <property type="molecule type" value="Genomic_DNA"/>
</dbReference>
<gene>
    <name evidence="5" type="ORF">OLC1_LOCUS24108</name>
</gene>
<comment type="subcellular location">
    <subcellularLocation>
        <location evidence="4">Secreted</location>
        <location evidence="4">Extracellular space</location>
        <location evidence="4">Apoplast</location>
    </subcellularLocation>
</comment>
<dbReference type="InterPro" id="IPR004265">
    <property type="entry name" value="Dirigent"/>
</dbReference>
<organism evidence="5 6">
    <name type="scientific">Oldenlandia corymbosa var. corymbosa</name>
    <dbReference type="NCBI Taxonomy" id="529605"/>
    <lineage>
        <taxon>Eukaryota</taxon>
        <taxon>Viridiplantae</taxon>
        <taxon>Streptophyta</taxon>
        <taxon>Embryophyta</taxon>
        <taxon>Tracheophyta</taxon>
        <taxon>Spermatophyta</taxon>
        <taxon>Magnoliopsida</taxon>
        <taxon>eudicotyledons</taxon>
        <taxon>Gunneridae</taxon>
        <taxon>Pentapetalae</taxon>
        <taxon>asterids</taxon>
        <taxon>lamiids</taxon>
        <taxon>Gentianales</taxon>
        <taxon>Rubiaceae</taxon>
        <taxon>Rubioideae</taxon>
        <taxon>Spermacoceae</taxon>
        <taxon>Hedyotis-Oldenlandia complex</taxon>
        <taxon>Oldenlandia</taxon>
    </lineage>
</organism>
<evidence type="ECO:0000256" key="2">
    <source>
        <dbReference type="ARBA" id="ARBA00011738"/>
    </source>
</evidence>
<dbReference type="GO" id="GO:0048046">
    <property type="term" value="C:apoplast"/>
    <property type="evidence" value="ECO:0007669"/>
    <property type="project" value="UniProtKB-SubCell"/>
</dbReference>
<protein>
    <recommendedName>
        <fullName evidence="4">Dirigent protein</fullName>
    </recommendedName>
</protein>
<keyword evidence="4" id="KW-0732">Signal</keyword>
<dbReference type="PANTHER" id="PTHR21495">
    <property type="entry name" value="NUCLEOPORIN-RELATED"/>
    <property type="match status" value="1"/>
</dbReference>
<sequence length="192" mass="21109">MATKWAQFVILAILLSIAPLGQAIPSQTEEAVDKWFKNLPHAKPKYEKLHFFIHELVTGPNITIVPVAKSNFTDKLSSRFGLVYVIDEPLKVGASPDSETIGRVEGLDVSSSKEKLTMLAAFNFVVTKGQHKGSTLSVLGRLADYSDNHEFPILGGSGDFRLAQGFIVFKVYSVDPATGNVIVECRAQFLHY</sequence>
<dbReference type="AlphaFoldDB" id="A0AAV1EEU9"/>
<dbReference type="Gene3D" id="2.40.480.10">
    <property type="entry name" value="Allene oxide cyclase-like"/>
    <property type="match status" value="1"/>
</dbReference>
<comment type="similarity">
    <text evidence="1 4">Belongs to the plant dirigent protein family.</text>
</comment>
<dbReference type="GO" id="GO:0009699">
    <property type="term" value="P:phenylpropanoid biosynthetic process"/>
    <property type="evidence" value="ECO:0007669"/>
    <property type="project" value="UniProtKB-ARBA"/>
</dbReference>
<keyword evidence="3 4" id="KW-0964">Secreted</keyword>
<evidence type="ECO:0000256" key="1">
    <source>
        <dbReference type="ARBA" id="ARBA00010746"/>
    </source>
</evidence>
<dbReference type="InterPro" id="IPR044859">
    <property type="entry name" value="Allene_oxi_cyc_Dirigent"/>
</dbReference>
<evidence type="ECO:0000256" key="3">
    <source>
        <dbReference type="ARBA" id="ARBA00022525"/>
    </source>
</evidence>
<keyword evidence="4" id="KW-0052">Apoplast</keyword>
<accession>A0AAV1EEU9</accession>
<comment type="subunit">
    <text evidence="2 4">Homodimer.</text>
</comment>
<feature type="chain" id="PRO_5043097984" description="Dirigent protein" evidence="4">
    <location>
        <begin position="24"/>
        <end position="192"/>
    </location>
</feature>
<evidence type="ECO:0000313" key="6">
    <source>
        <dbReference type="Proteomes" id="UP001161247"/>
    </source>
</evidence>
<feature type="signal peptide" evidence="4">
    <location>
        <begin position="1"/>
        <end position="23"/>
    </location>
</feature>
<evidence type="ECO:0000256" key="4">
    <source>
        <dbReference type="RuleBase" id="RU363099"/>
    </source>
</evidence>